<evidence type="ECO:0000256" key="10">
    <source>
        <dbReference type="ARBA" id="ARBA00023211"/>
    </source>
</evidence>
<dbReference type="InterPro" id="IPR015798">
    <property type="entry name" value="Cu_amine_oxidase_C"/>
</dbReference>
<dbReference type="STRING" id="101127.A0A1X2GFA4"/>
<dbReference type="GO" id="GO:0048038">
    <property type="term" value="F:quinone binding"/>
    <property type="evidence" value="ECO:0007669"/>
    <property type="project" value="InterPro"/>
</dbReference>
<dbReference type="InterPro" id="IPR000269">
    <property type="entry name" value="Cu_amine_oxidase"/>
</dbReference>
<comment type="subunit">
    <text evidence="5">Homodimer.</text>
</comment>
<keyword evidence="18" id="KW-1185">Reference proteome</keyword>
<evidence type="ECO:0000256" key="9">
    <source>
        <dbReference type="ARBA" id="ARBA00023008"/>
    </source>
</evidence>
<comment type="caution">
    <text evidence="17">The sequence shown here is derived from an EMBL/GenBank/DDBJ whole genome shotgun (WGS) entry which is preliminary data.</text>
</comment>
<dbReference type="EMBL" id="MCGT01000018">
    <property type="protein sequence ID" value="ORX52443.1"/>
    <property type="molecule type" value="Genomic_DNA"/>
</dbReference>
<name>A0A1X2GFA4_9FUNG</name>
<dbReference type="Pfam" id="PF01179">
    <property type="entry name" value="Cu_amine_oxid"/>
    <property type="match status" value="1"/>
</dbReference>
<comment type="PTM">
    <text evidence="12 13">Topaquinone (TPQ) is generated by copper-dependent autoxidation of a specific tyrosyl residue.</text>
</comment>
<protein>
    <recommendedName>
        <fullName evidence="13">Amine oxidase</fullName>
        <ecNumber evidence="13">1.4.3.-</ecNumber>
    </recommendedName>
</protein>
<dbReference type="GO" id="GO:0005507">
    <property type="term" value="F:copper ion binding"/>
    <property type="evidence" value="ECO:0007669"/>
    <property type="project" value="InterPro"/>
</dbReference>
<comment type="cofactor">
    <cofactor evidence="13">
        <name>Cu cation</name>
        <dbReference type="ChEBI" id="CHEBI:23378"/>
    </cofactor>
    <text evidence="13">Contains 1 topaquinone per subunit.</text>
</comment>
<keyword evidence="7 11" id="KW-0801">TPQ</keyword>
<evidence type="ECO:0000256" key="8">
    <source>
        <dbReference type="ARBA" id="ARBA00023002"/>
    </source>
</evidence>
<organism evidence="17 18">
    <name type="scientific">Hesseltinella vesiculosa</name>
    <dbReference type="NCBI Taxonomy" id="101127"/>
    <lineage>
        <taxon>Eukaryota</taxon>
        <taxon>Fungi</taxon>
        <taxon>Fungi incertae sedis</taxon>
        <taxon>Mucoromycota</taxon>
        <taxon>Mucoromycotina</taxon>
        <taxon>Mucoromycetes</taxon>
        <taxon>Mucorales</taxon>
        <taxon>Cunninghamellaceae</taxon>
        <taxon>Hesseltinella</taxon>
    </lineage>
</organism>
<evidence type="ECO:0000313" key="18">
    <source>
        <dbReference type="Proteomes" id="UP000242146"/>
    </source>
</evidence>
<dbReference type="InterPro" id="IPR015802">
    <property type="entry name" value="Cu_amine_oxidase_N3"/>
</dbReference>
<evidence type="ECO:0000256" key="12">
    <source>
        <dbReference type="PIRSR" id="PIRSR600269-51"/>
    </source>
</evidence>
<dbReference type="OrthoDB" id="5379943at2759"/>
<feature type="modified residue" description="2',4',5'-topaquinone" evidence="12">
    <location>
        <position position="393"/>
    </location>
</feature>
<feature type="active site" description="Proton acceptor" evidence="11">
    <location>
        <position position="309"/>
    </location>
</feature>
<dbReference type="Pfam" id="PF02727">
    <property type="entry name" value="Cu_amine_oxidN2"/>
    <property type="match status" value="1"/>
</dbReference>
<feature type="domain" description="Copper amine oxidase catalytic" evidence="14">
    <location>
        <begin position="231"/>
        <end position="616"/>
    </location>
</feature>
<keyword evidence="9 13" id="KW-0186">Copper</keyword>
<reference evidence="17 18" key="1">
    <citation type="submission" date="2016-07" db="EMBL/GenBank/DDBJ databases">
        <title>Pervasive Adenine N6-methylation of Active Genes in Fungi.</title>
        <authorList>
            <consortium name="DOE Joint Genome Institute"/>
            <person name="Mondo S.J."/>
            <person name="Dannebaum R.O."/>
            <person name="Kuo R.C."/>
            <person name="Labutti K."/>
            <person name="Haridas S."/>
            <person name="Kuo A."/>
            <person name="Salamov A."/>
            <person name="Ahrendt S.R."/>
            <person name="Lipzen A."/>
            <person name="Sullivan W."/>
            <person name="Andreopoulos W.B."/>
            <person name="Clum A."/>
            <person name="Lindquist E."/>
            <person name="Daum C."/>
            <person name="Ramamoorthy G.K."/>
            <person name="Gryganskyi A."/>
            <person name="Culley D."/>
            <person name="Magnuson J.K."/>
            <person name="James T.Y."/>
            <person name="O'Malley M.A."/>
            <person name="Stajich J.E."/>
            <person name="Spatafora J.W."/>
            <person name="Visel A."/>
            <person name="Grigoriev I.V."/>
        </authorList>
    </citation>
    <scope>NUCLEOTIDE SEQUENCE [LARGE SCALE GENOMIC DNA]</scope>
    <source>
        <strain evidence="17 18">NRRL 3301</strain>
    </source>
</reference>
<evidence type="ECO:0000256" key="13">
    <source>
        <dbReference type="RuleBase" id="RU000672"/>
    </source>
</evidence>
<dbReference type="AlphaFoldDB" id="A0A1X2GFA4"/>
<dbReference type="Gene3D" id="2.70.98.20">
    <property type="entry name" value="Copper amine oxidase, catalytic domain"/>
    <property type="match status" value="1"/>
</dbReference>
<dbReference type="GO" id="GO:0008131">
    <property type="term" value="F:primary methylamine oxidase activity"/>
    <property type="evidence" value="ECO:0007669"/>
    <property type="project" value="InterPro"/>
</dbReference>
<dbReference type="InterPro" id="IPR036460">
    <property type="entry name" value="Cu_amine_oxidase_C_sf"/>
</dbReference>
<evidence type="ECO:0000256" key="3">
    <source>
        <dbReference type="ARBA" id="ARBA00001947"/>
    </source>
</evidence>
<comment type="cofactor">
    <cofactor evidence="3">
        <name>Zn(2+)</name>
        <dbReference type="ChEBI" id="CHEBI:29105"/>
    </cofactor>
</comment>
<dbReference type="SUPFAM" id="SSF49998">
    <property type="entry name" value="Amine oxidase catalytic domain"/>
    <property type="match status" value="1"/>
</dbReference>
<dbReference type="Gene3D" id="3.10.450.40">
    <property type="match status" value="2"/>
</dbReference>
<keyword evidence="6 13" id="KW-0479">Metal-binding</keyword>
<comment type="cofactor">
    <cofactor evidence="1">
        <name>Cu cation</name>
        <dbReference type="ChEBI" id="CHEBI:23378"/>
    </cofactor>
</comment>
<evidence type="ECO:0000256" key="11">
    <source>
        <dbReference type="PIRSR" id="PIRSR600269-50"/>
    </source>
</evidence>
<feature type="domain" description="Copper amine oxidase N2-terminal" evidence="15">
    <location>
        <begin position="6"/>
        <end position="95"/>
    </location>
</feature>
<dbReference type="PANTHER" id="PTHR10638">
    <property type="entry name" value="COPPER AMINE OXIDASE"/>
    <property type="match status" value="1"/>
</dbReference>
<evidence type="ECO:0000313" key="17">
    <source>
        <dbReference type="EMBL" id="ORX52443.1"/>
    </source>
</evidence>
<comment type="cofactor">
    <cofactor evidence="2">
        <name>Mn(2+)</name>
        <dbReference type="ChEBI" id="CHEBI:29035"/>
    </cofactor>
</comment>
<evidence type="ECO:0000259" key="14">
    <source>
        <dbReference type="Pfam" id="PF01179"/>
    </source>
</evidence>
<evidence type="ECO:0000256" key="4">
    <source>
        <dbReference type="ARBA" id="ARBA00007983"/>
    </source>
</evidence>
<dbReference type="Pfam" id="PF02728">
    <property type="entry name" value="Cu_amine_oxidN3"/>
    <property type="match status" value="1"/>
</dbReference>
<dbReference type="GO" id="GO:0009308">
    <property type="term" value="P:amine metabolic process"/>
    <property type="evidence" value="ECO:0007669"/>
    <property type="project" value="UniProtKB-UniRule"/>
</dbReference>
<dbReference type="InterPro" id="IPR016182">
    <property type="entry name" value="Cu_amine_oxidase_N-reg"/>
</dbReference>
<sequence length="616" mass="70018">MVQSLHPLTPLSPQEIKQASAVVSDARKTDPTFYNFVVVTLVDPPKDKVLAQIGWIDAEPLALERQAFVMLRDRPSGLAHEIVVSLKTNQIVSWKKVEGVQPSIHVSEALIGEKIMRKDPRVIAEVAKHGITDMSKIYIDSWPVGYHKTIKGRRLMQGLVYYRKHENSNQYAHPLDFFPIYDPNTEEVVDIDFGVPRNSKFDRAQVPFEENEYFPENVGQDNVRKDVKPLKVEQPEGVSFTVKNSREIEWQKWRFHIGFNYREGVVLQTVSYQDGDQERPILYELAGAADMIVPYCNPYSPYNRKMALDHGEMLLATMSNSQKSDCSCLGHIYYIDAVVVDEHGQPATIPNAICIHEEDAGLLHKHTDFRTNIAHASRSRRLVISQFATAANYDYGFYYYLYQDGSIQFEVKATGELNTHVLAEDEDPRPYGTIVSKNVVGQHHQHLFMARCDAMIDGLDNTVTQVDIVPSPLPMGHPDNELGNVFYPEHTVLEDTEQAKTSVDSSKGRSWLITNENKKHPFTLESVAYRLSTNTAPTMLAQPGSVVATRGAFARHNLWVTPYHPDQRFASGLYCNQTEEETGLPLYTKEKLPIRNKDIVLWLCYGLNHFVRVEDL</sequence>
<dbReference type="InterPro" id="IPR015800">
    <property type="entry name" value="Cu_amine_oxidase_N2"/>
</dbReference>
<keyword evidence="10" id="KW-0464">Manganese</keyword>
<evidence type="ECO:0000256" key="6">
    <source>
        <dbReference type="ARBA" id="ARBA00022723"/>
    </source>
</evidence>
<dbReference type="EC" id="1.4.3.-" evidence="13"/>
<evidence type="ECO:0000256" key="5">
    <source>
        <dbReference type="ARBA" id="ARBA00011738"/>
    </source>
</evidence>
<accession>A0A1X2GFA4</accession>
<dbReference type="SUPFAM" id="SSF54416">
    <property type="entry name" value="Amine oxidase N-terminal region"/>
    <property type="match status" value="2"/>
</dbReference>
<evidence type="ECO:0000256" key="1">
    <source>
        <dbReference type="ARBA" id="ARBA00001935"/>
    </source>
</evidence>
<evidence type="ECO:0000259" key="16">
    <source>
        <dbReference type="Pfam" id="PF02728"/>
    </source>
</evidence>
<dbReference type="PROSITE" id="PS01164">
    <property type="entry name" value="COPPER_AMINE_OXID_1"/>
    <property type="match status" value="1"/>
</dbReference>
<keyword evidence="8 13" id="KW-0560">Oxidoreductase</keyword>
<proteinExistence type="inferred from homology"/>
<dbReference type="PANTHER" id="PTHR10638:SF86">
    <property type="entry name" value="COPPER AMINE OXIDASE 1-RELATED"/>
    <property type="match status" value="1"/>
</dbReference>
<feature type="active site" description="Schiff-base intermediate with substrate; via topaquinone" evidence="11">
    <location>
        <position position="393"/>
    </location>
</feature>
<gene>
    <name evidence="17" type="ORF">DM01DRAFT_1336811</name>
</gene>
<evidence type="ECO:0000259" key="15">
    <source>
        <dbReference type="Pfam" id="PF02727"/>
    </source>
</evidence>
<dbReference type="Proteomes" id="UP000242146">
    <property type="component" value="Unassembled WGS sequence"/>
</dbReference>
<evidence type="ECO:0000256" key="7">
    <source>
        <dbReference type="ARBA" id="ARBA00022772"/>
    </source>
</evidence>
<feature type="domain" description="Copper amine oxidase N3-terminal" evidence="16">
    <location>
        <begin position="102"/>
        <end position="192"/>
    </location>
</feature>
<dbReference type="InterPro" id="IPR049948">
    <property type="entry name" value="Cu_Am_ox_TPQ-bd"/>
</dbReference>
<evidence type="ECO:0000256" key="2">
    <source>
        <dbReference type="ARBA" id="ARBA00001936"/>
    </source>
</evidence>
<comment type="similarity">
    <text evidence="4 13">Belongs to the copper/topaquinone oxidase family.</text>
</comment>